<dbReference type="PANTHER" id="PTHR43318:SF1">
    <property type="entry name" value="POLYSACCHARIDE BIOSYNTHESIS PROTEIN EPSC-RELATED"/>
    <property type="match status" value="1"/>
</dbReference>
<dbReference type="EMBL" id="MN740878">
    <property type="protein sequence ID" value="QHU16274.1"/>
    <property type="molecule type" value="Genomic_DNA"/>
</dbReference>
<dbReference type="Pfam" id="PF02719">
    <property type="entry name" value="Polysacc_synt_2"/>
    <property type="match status" value="1"/>
</dbReference>
<organism evidence="3">
    <name type="scientific">viral metagenome</name>
    <dbReference type="NCBI Taxonomy" id="1070528"/>
    <lineage>
        <taxon>unclassified sequences</taxon>
        <taxon>metagenomes</taxon>
        <taxon>organismal metagenomes</taxon>
    </lineage>
</organism>
<comment type="similarity">
    <text evidence="1">Belongs to the polysaccharide synthase family.</text>
</comment>
<dbReference type="InterPro" id="IPR051203">
    <property type="entry name" value="Polysaccharide_Synthase-Rel"/>
</dbReference>
<evidence type="ECO:0000313" key="3">
    <source>
        <dbReference type="EMBL" id="QHU16274.1"/>
    </source>
</evidence>
<protein>
    <recommendedName>
        <fullName evidence="2">Polysaccharide biosynthesis protein CapD-like domain-containing protein</fullName>
    </recommendedName>
</protein>
<dbReference type="InterPro" id="IPR003869">
    <property type="entry name" value="Polysac_CapD-like"/>
</dbReference>
<dbReference type="SUPFAM" id="SSF51735">
    <property type="entry name" value="NAD(P)-binding Rossmann-fold domains"/>
    <property type="match status" value="1"/>
</dbReference>
<dbReference type="Gene3D" id="3.40.50.720">
    <property type="entry name" value="NAD(P)-binding Rossmann-like Domain"/>
    <property type="match status" value="1"/>
</dbReference>
<name>A0A6C0KIY6_9ZZZZ</name>
<dbReference type="PANTHER" id="PTHR43318">
    <property type="entry name" value="UDP-N-ACETYLGLUCOSAMINE 4,6-DEHYDRATASE"/>
    <property type="match status" value="1"/>
</dbReference>
<evidence type="ECO:0000259" key="2">
    <source>
        <dbReference type="Pfam" id="PF02719"/>
    </source>
</evidence>
<proteinExistence type="inferred from homology"/>
<sequence>MSNEKEKKLKNILIVGITGFLGRNFAKKIWYEYKDIYNIIGTGLSPNKIELFKNIRRSWNATELDIPTHCIDIVNDYNKLENIFQDNNIHYVIHCAALKYIDIATKQPEKAIDININGTLNILKLSKKYNVKNLIGISTDKANKPKNTYGMTKYLMEELIKKYKYTIYQGVNFFWSDGSVLDIWRRQILKNDNLCITNFEQERYYSNINDICEDIIINIDNKNKIIIPSKIFKIKLLDLFNSFVKYFNYDKNKCFFIGYKTNEKKIEDLLNDSNKYINLKENEIICIIENTYKTVELSF</sequence>
<accession>A0A6C0KIY6</accession>
<feature type="domain" description="Polysaccharide biosynthesis protein CapD-like" evidence="2">
    <location>
        <begin position="12"/>
        <end position="284"/>
    </location>
</feature>
<dbReference type="InterPro" id="IPR036291">
    <property type="entry name" value="NAD(P)-bd_dom_sf"/>
</dbReference>
<reference evidence="3" key="1">
    <citation type="journal article" date="2020" name="Nature">
        <title>Giant virus diversity and host interactions through global metagenomics.</title>
        <authorList>
            <person name="Schulz F."/>
            <person name="Roux S."/>
            <person name="Paez-Espino D."/>
            <person name="Jungbluth S."/>
            <person name="Walsh D.A."/>
            <person name="Denef V.J."/>
            <person name="McMahon K.D."/>
            <person name="Konstantinidis K.T."/>
            <person name="Eloe-Fadrosh E.A."/>
            <person name="Kyrpides N.C."/>
            <person name="Woyke T."/>
        </authorList>
    </citation>
    <scope>NUCLEOTIDE SEQUENCE</scope>
    <source>
        <strain evidence="3">GVMAG-S-3300011013-78</strain>
    </source>
</reference>
<evidence type="ECO:0000256" key="1">
    <source>
        <dbReference type="ARBA" id="ARBA00007430"/>
    </source>
</evidence>
<dbReference type="AlphaFoldDB" id="A0A6C0KIY6"/>